<protein>
    <submittedName>
        <fullName evidence="7">ABC transporter ATP-binding protein</fullName>
    </submittedName>
</protein>
<feature type="transmembrane region" description="Helical" evidence="5">
    <location>
        <begin position="12"/>
        <end position="32"/>
    </location>
</feature>
<dbReference type="GO" id="GO:0034040">
    <property type="term" value="F:ATPase-coupled lipid transmembrane transporter activity"/>
    <property type="evidence" value="ECO:0007669"/>
    <property type="project" value="TreeGrafter"/>
</dbReference>
<feature type="transmembrane region" description="Helical" evidence="5">
    <location>
        <begin position="156"/>
        <end position="174"/>
    </location>
</feature>
<evidence type="ECO:0000256" key="5">
    <source>
        <dbReference type="SAM" id="Phobius"/>
    </source>
</evidence>
<dbReference type="SUPFAM" id="SSF52540">
    <property type="entry name" value="P-loop containing nucleoside triphosphate hydrolases"/>
    <property type="match status" value="1"/>
</dbReference>
<evidence type="ECO:0000256" key="3">
    <source>
        <dbReference type="ARBA" id="ARBA00022989"/>
    </source>
</evidence>
<dbReference type="InterPro" id="IPR011527">
    <property type="entry name" value="ABC1_TM_dom"/>
</dbReference>
<keyword evidence="7" id="KW-0067">ATP-binding</keyword>
<dbReference type="EMBL" id="VBWN01000014">
    <property type="protein sequence ID" value="TLF38775.1"/>
    <property type="molecule type" value="Genomic_DNA"/>
</dbReference>
<dbReference type="InterPro" id="IPR027417">
    <property type="entry name" value="P-loop_NTPase"/>
</dbReference>
<proteinExistence type="predicted"/>
<dbReference type="GO" id="GO:0016887">
    <property type="term" value="F:ATP hydrolysis activity"/>
    <property type="evidence" value="ECO:0007669"/>
    <property type="project" value="InterPro"/>
</dbReference>
<comment type="caution">
    <text evidence="7">The sequence shown here is derived from an EMBL/GenBank/DDBJ whole genome shotgun (WGS) entry which is preliminary data.</text>
</comment>
<dbReference type="Gene3D" id="1.20.1560.10">
    <property type="entry name" value="ABC transporter type 1, transmembrane domain"/>
    <property type="match status" value="1"/>
</dbReference>
<feature type="transmembrane region" description="Helical" evidence="5">
    <location>
        <begin position="52"/>
        <end position="74"/>
    </location>
</feature>
<accession>A0A5R8LNL0</accession>
<dbReference type="PROSITE" id="PS00211">
    <property type="entry name" value="ABC_TRANSPORTER_1"/>
    <property type="match status" value="1"/>
</dbReference>
<dbReference type="GO" id="GO:0005886">
    <property type="term" value="C:plasma membrane"/>
    <property type="evidence" value="ECO:0007669"/>
    <property type="project" value="UniProtKB-SubCell"/>
</dbReference>
<dbReference type="PROSITE" id="PS50929">
    <property type="entry name" value="ABC_TM1F"/>
    <property type="match status" value="1"/>
</dbReference>
<dbReference type="CDD" id="cd07346">
    <property type="entry name" value="ABC_6TM_exporters"/>
    <property type="match status" value="1"/>
</dbReference>
<evidence type="ECO:0000313" key="7">
    <source>
        <dbReference type="EMBL" id="TLF38775.1"/>
    </source>
</evidence>
<feature type="transmembrane region" description="Helical" evidence="5">
    <location>
        <begin position="257"/>
        <end position="280"/>
    </location>
</feature>
<evidence type="ECO:0000256" key="2">
    <source>
        <dbReference type="ARBA" id="ARBA00022692"/>
    </source>
</evidence>
<evidence type="ECO:0000313" key="8">
    <source>
        <dbReference type="Proteomes" id="UP000307781"/>
    </source>
</evidence>
<keyword evidence="7" id="KW-0547">Nucleotide-binding</keyword>
<dbReference type="InterPro" id="IPR003439">
    <property type="entry name" value="ABC_transporter-like_ATP-bd"/>
</dbReference>
<evidence type="ECO:0000256" key="1">
    <source>
        <dbReference type="ARBA" id="ARBA00004651"/>
    </source>
</evidence>
<sequence>MNAVVWQTLKKHRAAFIILVIFTMISTSLITGNTYLEGKLLDSLVYSRNPRLFVLFFGLMLGLSILRLGISFFTSHIQILTKQKTVLELNRKIIFRLFTKNTLSILKWSPTTLSARINDDVTEIVSFFSDTVVRLCSVIVSTLTITAYVLRANAEIFTIMVVFLPVYFLIYVVFHQKIYRVSLEIKGKQNDYYSARNDFIGRYVEIKGAENLPSEVARLDQVGRNLFKTFTKSFWIHYWMSIWQIVMQLAFQTLFFVIGGLAVLRGSITIGFFAIILQYFGQLLNSVDQIFGIAIGAEAYRVSLARMEQILDMADDQTGMQDVARIHRIDVDAFNIERFEEKSDAPELFYSRDLSCSFKTPGLYVISGDNGVGKSTFVRTMTGIYQPELKGNISINGIKMRQIDMRTLRKKEIGFSFQDVPSPHMTVREYLAGMTQNDPLSMVKRSPLFAKVYDSDVFNLRNIYDEKVDVLSSGELQLVRLLAAFGKENASMYILDEPTANIYPEIRAAVIGLLKELAKSKLVIAITHDDHLLHIGTPIVMQ</sequence>
<dbReference type="InterPro" id="IPR036640">
    <property type="entry name" value="ABC1_TM_sf"/>
</dbReference>
<dbReference type="SUPFAM" id="SSF90123">
    <property type="entry name" value="ABC transporter transmembrane region"/>
    <property type="match status" value="1"/>
</dbReference>
<evidence type="ECO:0000259" key="6">
    <source>
        <dbReference type="PROSITE" id="PS50929"/>
    </source>
</evidence>
<dbReference type="InterPro" id="IPR039421">
    <property type="entry name" value="Type_1_exporter"/>
</dbReference>
<dbReference type="GO" id="GO:0005524">
    <property type="term" value="F:ATP binding"/>
    <property type="evidence" value="ECO:0007669"/>
    <property type="project" value="UniProtKB-KW"/>
</dbReference>
<gene>
    <name evidence="7" type="ORF">FEI14_13605</name>
</gene>
<comment type="subcellular location">
    <subcellularLocation>
        <location evidence="1">Cell membrane</location>
        <topology evidence="1">Multi-pass membrane protein</topology>
    </subcellularLocation>
</comment>
<dbReference type="PANTHER" id="PTHR24221">
    <property type="entry name" value="ATP-BINDING CASSETTE SUB-FAMILY B"/>
    <property type="match status" value="1"/>
</dbReference>
<feature type="transmembrane region" description="Helical" evidence="5">
    <location>
        <begin position="132"/>
        <end position="150"/>
    </location>
</feature>
<name>A0A5R8LNL0_LACZE</name>
<dbReference type="InterPro" id="IPR017871">
    <property type="entry name" value="ABC_transporter-like_CS"/>
</dbReference>
<organism evidence="7 8">
    <name type="scientific">Lacticaseibacillus zeae</name>
    <name type="common">Lactobacillus zeae</name>
    <dbReference type="NCBI Taxonomy" id="57037"/>
    <lineage>
        <taxon>Bacteria</taxon>
        <taxon>Bacillati</taxon>
        <taxon>Bacillota</taxon>
        <taxon>Bacilli</taxon>
        <taxon>Lactobacillales</taxon>
        <taxon>Lactobacillaceae</taxon>
        <taxon>Lacticaseibacillus</taxon>
    </lineage>
</organism>
<keyword evidence="4 5" id="KW-0472">Membrane</keyword>
<dbReference type="AlphaFoldDB" id="A0A5R8LNL0"/>
<dbReference type="Proteomes" id="UP000307781">
    <property type="component" value="Unassembled WGS sequence"/>
</dbReference>
<reference evidence="7 8" key="1">
    <citation type="submission" date="2019-05" db="EMBL/GenBank/DDBJ databases">
        <title>Genome-based reclassification of Lactobacillus casei as Lactobacillus casei subsp. casei. subsp.nov., description of Lactobacillus casei subsp. zeae subsp. nov., and emended description of Lactobacillus casei.</title>
        <authorList>
            <person name="Huang C.-H."/>
        </authorList>
    </citation>
    <scope>NUCLEOTIDE SEQUENCE [LARGE SCALE GENOMIC DNA]</scope>
    <source>
        <strain evidence="7 8">CRBIP24.58</strain>
    </source>
</reference>
<dbReference type="Pfam" id="PF00664">
    <property type="entry name" value="ABC_membrane"/>
    <property type="match status" value="1"/>
</dbReference>
<keyword evidence="3 5" id="KW-1133">Transmembrane helix</keyword>
<evidence type="ECO:0000256" key="4">
    <source>
        <dbReference type="ARBA" id="ARBA00023136"/>
    </source>
</evidence>
<dbReference type="PANTHER" id="PTHR24221:SF654">
    <property type="entry name" value="ATP-BINDING CASSETTE SUB-FAMILY B MEMBER 6"/>
    <property type="match status" value="1"/>
</dbReference>
<dbReference type="GO" id="GO:0140359">
    <property type="term" value="F:ABC-type transporter activity"/>
    <property type="evidence" value="ECO:0007669"/>
    <property type="project" value="InterPro"/>
</dbReference>
<dbReference type="Gene3D" id="3.40.50.300">
    <property type="entry name" value="P-loop containing nucleotide triphosphate hydrolases"/>
    <property type="match status" value="1"/>
</dbReference>
<dbReference type="RefSeq" id="WP_138118085.1">
    <property type="nucleotide sequence ID" value="NZ_VBWN01000014.1"/>
</dbReference>
<dbReference type="Pfam" id="PF00005">
    <property type="entry name" value="ABC_tran"/>
    <property type="match status" value="1"/>
</dbReference>
<feature type="domain" description="ABC transmembrane type-1" evidence="6">
    <location>
        <begin position="17"/>
        <end position="299"/>
    </location>
</feature>
<keyword evidence="2 5" id="KW-0812">Transmembrane</keyword>